<organism evidence="2 3">
    <name type="scientific">Deinococcus depolymerans</name>
    <dbReference type="NCBI Taxonomy" id="392408"/>
    <lineage>
        <taxon>Bacteria</taxon>
        <taxon>Thermotogati</taxon>
        <taxon>Deinococcota</taxon>
        <taxon>Deinococci</taxon>
        <taxon>Deinococcales</taxon>
        <taxon>Deinococcaceae</taxon>
        <taxon>Deinococcus</taxon>
    </lineage>
</organism>
<dbReference type="PANTHER" id="PTHR47691">
    <property type="entry name" value="REGULATOR-RELATED"/>
    <property type="match status" value="1"/>
</dbReference>
<proteinExistence type="predicted"/>
<accession>A0ABP3MKP9</accession>
<dbReference type="Gene3D" id="3.40.50.300">
    <property type="entry name" value="P-loop containing nucleotide triphosphate hydrolases"/>
    <property type="match status" value="1"/>
</dbReference>
<dbReference type="InterPro" id="IPR049945">
    <property type="entry name" value="AAA_22"/>
</dbReference>
<comment type="caution">
    <text evidence="2">The sequence shown here is derived from an EMBL/GenBank/DDBJ whole genome shotgun (WGS) entry which is preliminary data.</text>
</comment>
<evidence type="ECO:0000259" key="1">
    <source>
        <dbReference type="SMART" id="SM00382"/>
    </source>
</evidence>
<name>A0ABP3MKP9_9DEIO</name>
<dbReference type="EMBL" id="BAAADB010000031">
    <property type="protein sequence ID" value="GAA0522428.1"/>
    <property type="molecule type" value="Genomic_DNA"/>
</dbReference>
<evidence type="ECO:0000313" key="3">
    <source>
        <dbReference type="Proteomes" id="UP001500191"/>
    </source>
</evidence>
<dbReference type="RefSeq" id="WP_343761112.1">
    <property type="nucleotide sequence ID" value="NZ_BAAADB010000031.1"/>
</dbReference>
<keyword evidence="3" id="KW-1185">Reference proteome</keyword>
<dbReference type="SMART" id="SM00382">
    <property type="entry name" value="AAA"/>
    <property type="match status" value="1"/>
</dbReference>
<gene>
    <name evidence="2" type="ORF">GCM10008937_32440</name>
</gene>
<dbReference type="InterPro" id="IPR003593">
    <property type="entry name" value="AAA+_ATPase"/>
</dbReference>
<sequence>MTEPTLTEPTLTDPAPTLAPAPPALITLGGLDLGGFRKVKSLLLLVYVALEGPTPRRTLATLLWPGAARPEGSLRVALHALREAHPDALGGEDRLSTPLGSDAAQLLTRRGEAAWDAYTGPFLHGVPLSGVSAEFEEWVETQRERLARHVQEEALRAAETADPARAADWAARAYRTPGAPPPEADLLRRALPLTLPGSPLEAEIRAELGELDEGTPTPAPTRPARVAARMLGREAELDTLLAWTLAPQTTPPAGGAALITGPGGIGKSTLTRELLRELTRLDRPATLVDAEGAASAAELSARLSAALTPGQAAPPTLAALSDHLPPHATVLLDGADALNDLPDLLRALRRDLPGVRWVISSRRSPPGLLGERDLLLPLAGLPQAPPEADLAQIAASSATQLFLREAARTRRDLTLTAANAALIAGITRRLQGHPLALALAASWLRVENLEAVYARVLTEAAQLTPEGGGSDGRRGLNAVARRSWDLLNPGQQHAALRLTVTSDLDPADAPHLGVPAHLIDELLTHNFLEAHQPGTERLRLYPALRGLLTEQAAAHPGLITQARADHARHYLTWFTAQPPEAPPVDAERDNIVAALHAALHSGDATAAQIDHFLAHHDRRGLHASGTDTFAALADAAEDACAPDSVQAAAQIASMWLAYRAGRLLDAQTLAGHFLAGPLAADPASRMKVLNTLAAVRGVQGQMQSATDLLRQALALAVELGDQIRAVFYRVNILSNLAFIGTPEQVQELVAQLRAEVPSLPEGLAWMVRERLLQAELYVPGADTDRLLTEVQQLAEYAERAGNVQTFHQATLMQIRLLLRQQKVRQAEQQLNGWRKHLTDDGQPGDRMEWHLLSAEVAYARGRAEQGRTHARHVLHLLNQFPQPWELVELCLVLVDDLETRAPQQTARLLRSIRDTASLHQWQRWRAGQSLASRFPGERSSGGTDFQLPQILAWLSEQLGTP</sequence>
<dbReference type="SUPFAM" id="SSF52540">
    <property type="entry name" value="P-loop containing nucleoside triphosphate hydrolases"/>
    <property type="match status" value="1"/>
</dbReference>
<dbReference type="PANTHER" id="PTHR47691:SF3">
    <property type="entry name" value="HTH-TYPE TRANSCRIPTIONAL REGULATOR RV0890C-RELATED"/>
    <property type="match status" value="1"/>
</dbReference>
<dbReference type="InterPro" id="IPR027417">
    <property type="entry name" value="P-loop_NTPase"/>
</dbReference>
<reference evidence="3" key="1">
    <citation type="journal article" date="2019" name="Int. J. Syst. Evol. Microbiol.">
        <title>The Global Catalogue of Microorganisms (GCM) 10K type strain sequencing project: providing services to taxonomists for standard genome sequencing and annotation.</title>
        <authorList>
            <consortium name="The Broad Institute Genomics Platform"/>
            <consortium name="The Broad Institute Genome Sequencing Center for Infectious Disease"/>
            <person name="Wu L."/>
            <person name="Ma J."/>
        </authorList>
    </citation>
    <scope>NUCLEOTIDE SEQUENCE [LARGE SCALE GENOMIC DNA]</scope>
    <source>
        <strain evidence="3">JCM 14368</strain>
    </source>
</reference>
<dbReference type="Pfam" id="PF13401">
    <property type="entry name" value="AAA_22"/>
    <property type="match status" value="1"/>
</dbReference>
<feature type="domain" description="AAA+ ATPase" evidence="1">
    <location>
        <begin position="253"/>
        <end position="437"/>
    </location>
</feature>
<dbReference type="Proteomes" id="UP001500191">
    <property type="component" value="Unassembled WGS sequence"/>
</dbReference>
<protein>
    <recommendedName>
        <fullName evidence="1">AAA+ ATPase domain-containing protein</fullName>
    </recommendedName>
</protein>
<evidence type="ECO:0000313" key="2">
    <source>
        <dbReference type="EMBL" id="GAA0522428.1"/>
    </source>
</evidence>